<gene>
    <name evidence="8" type="ORF">CspeluHIS016_0303760</name>
</gene>
<dbReference type="PANTHER" id="PTHR47338">
    <property type="entry name" value="ZN(II)2CYS6 TRANSCRIPTION FACTOR (EUROFUNG)-RELATED"/>
    <property type="match status" value="1"/>
</dbReference>
<evidence type="ECO:0000313" key="8">
    <source>
        <dbReference type="EMBL" id="GMK56536.1"/>
    </source>
</evidence>
<dbReference type="InterPro" id="IPR050815">
    <property type="entry name" value="TF_fung"/>
</dbReference>
<dbReference type="GO" id="GO:0000981">
    <property type="term" value="F:DNA-binding transcription factor activity, RNA polymerase II-specific"/>
    <property type="evidence" value="ECO:0007669"/>
    <property type="project" value="InterPro"/>
</dbReference>
<dbReference type="CDD" id="cd00067">
    <property type="entry name" value="GAL4"/>
    <property type="match status" value="1"/>
</dbReference>
<organism evidence="8 9">
    <name type="scientific">Cutaneotrichosporon spelunceum</name>
    <dbReference type="NCBI Taxonomy" id="1672016"/>
    <lineage>
        <taxon>Eukaryota</taxon>
        <taxon>Fungi</taxon>
        <taxon>Dikarya</taxon>
        <taxon>Basidiomycota</taxon>
        <taxon>Agaricomycotina</taxon>
        <taxon>Tremellomycetes</taxon>
        <taxon>Trichosporonales</taxon>
        <taxon>Trichosporonaceae</taxon>
        <taxon>Cutaneotrichosporon</taxon>
    </lineage>
</organism>
<comment type="subcellular location">
    <subcellularLocation>
        <location evidence="1">Nucleus</location>
    </subcellularLocation>
</comment>
<keyword evidence="5" id="KW-0539">Nucleus</keyword>
<dbReference type="Gene3D" id="4.10.240.10">
    <property type="entry name" value="Zn(2)-C6 fungal-type DNA-binding domain"/>
    <property type="match status" value="1"/>
</dbReference>
<evidence type="ECO:0000313" key="9">
    <source>
        <dbReference type="Proteomes" id="UP001222932"/>
    </source>
</evidence>
<accession>A0AAD3TU38</accession>
<evidence type="ECO:0000256" key="3">
    <source>
        <dbReference type="ARBA" id="ARBA00023015"/>
    </source>
</evidence>
<reference evidence="8" key="2">
    <citation type="submission" date="2023-06" db="EMBL/GenBank/DDBJ databases">
        <authorList>
            <person name="Kobayashi Y."/>
            <person name="Kayamori A."/>
            <person name="Aoki K."/>
            <person name="Shiwa Y."/>
            <person name="Fujita N."/>
            <person name="Sugita T."/>
            <person name="Iwasaki W."/>
            <person name="Tanaka N."/>
            <person name="Takashima M."/>
        </authorList>
    </citation>
    <scope>NUCLEOTIDE SEQUENCE</scope>
    <source>
        <strain evidence="8">HIS016</strain>
    </source>
</reference>
<sequence>MQAALPYDDILEDETLAPLKRNHACLQCKRRKVKCDAVRPTCNPCMRSHAHALRSAQRNKSRPPALVCTYADDDDVVPEPEPERKRVSSASASAAKIRKQAVGGGERDLQREKERRGAQERDTLKARIAELEARLADLTTSGAHPNGADSSNSASLDNIPIINSKVLNGNTAWSIPMQAFPASLASLDDQPSNRAPMLSIEAGQPGLFQSFDFSNLLLLPNNWPKSMPSPAILEHLIETFFQCEPQLPRMLHRATLLARIRLSPNHPDFPAPELLHAICAAAAPHTACVNSLSPLDVDDSRRAHIASGFDLETASDFATAQCEAAERCIRHKTLTTVMLHGQPLFDAVRAHIILSQNYLNNGLALRGWMTGGLPGRLIKALEIATRNTRKSDKPPLLDAAEDDREREERIATVWIAYLAEAGVACNTCWASSFNLDEIFIPLPTSSDEWNQRFDRTGYMKANPQTAHDPDVLIHHPVPDPFVLVIKASLLLGRIARWVYEWNQRVLQPGDSYEGMKMTTFLQLVDDIGVFQSHLPPELKHVYRLVDSGSMNQFTADLLSVHVFPNLALMLLHEPFMEWDSGNGPNMQAVAAVQSGFERIMGIVHLIPSQLDLSVVVTPILAFSMFSVARIVSKFASRASKTEQYALAMRWRADLISINSLLTRYAAKHALGTHLQRFIAGQVRVHEGGRDAMDAMKDVYCGDTKETMANLAACSKTPSTNSDTDMGTRSSAASVSATSPSMPTSLGRTPESIDAVDAATHTSGCGSSTHLTPDYLQPQSMQQTFGVQDGQGFDPSVFEFMDSAAAAEVQTTIGATKMPTGPQSPLSELLAGLNGPSGANGFVNLMGGDIPGWNYNQFAS</sequence>
<evidence type="ECO:0000256" key="6">
    <source>
        <dbReference type="SAM" id="MobiDB-lite"/>
    </source>
</evidence>
<comment type="caution">
    <text evidence="8">The sequence shown here is derived from an EMBL/GenBank/DDBJ whole genome shotgun (WGS) entry which is preliminary data.</text>
</comment>
<feature type="domain" description="Zn(2)-C6 fungal-type" evidence="7">
    <location>
        <begin position="24"/>
        <end position="70"/>
    </location>
</feature>
<proteinExistence type="predicted"/>
<evidence type="ECO:0000256" key="1">
    <source>
        <dbReference type="ARBA" id="ARBA00004123"/>
    </source>
</evidence>
<feature type="compositionally biased region" description="Acidic residues" evidence="6">
    <location>
        <begin position="71"/>
        <end position="80"/>
    </location>
</feature>
<keyword evidence="2" id="KW-0479">Metal-binding</keyword>
<dbReference type="Proteomes" id="UP001222932">
    <property type="component" value="Unassembled WGS sequence"/>
</dbReference>
<dbReference type="EMBL" id="BTCM01000003">
    <property type="protein sequence ID" value="GMK56536.1"/>
    <property type="molecule type" value="Genomic_DNA"/>
</dbReference>
<dbReference type="AlphaFoldDB" id="A0AAD3TU38"/>
<feature type="compositionally biased region" description="Low complexity" evidence="6">
    <location>
        <begin position="729"/>
        <end position="744"/>
    </location>
</feature>
<protein>
    <recommendedName>
        <fullName evidence="7">Zn(2)-C6 fungal-type domain-containing protein</fullName>
    </recommendedName>
</protein>
<keyword evidence="9" id="KW-1185">Reference proteome</keyword>
<dbReference type="GO" id="GO:0008270">
    <property type="term" value="F:zinc ion binding"/>
    <property type="evidence" value="ECO:0007669"/>
    <property type="project" value="InterPro"/>
</dbReference>
<dbReference type="GO" id="GO:0005634">
    <property type="term" value="C:nucleus"/>
    <property type="evidence" value="ECO:0007669"/>
    <property type="project" value="UniProtKB-SubCell"/>
</dbReference>
<evidence type="ECO:0000259" key="7">
    <source>
        <dbReference type="PROSITE" id="PS50048"/>
    </source>
</evidence>
<name>A0AAD3TU38_9TREE</name>
<reference evidence="8" key="1">
    <citation type="journal article" date="2023" name="BMC Genomics">
        <title>Chromosome-level genome assemblies of Cutaneotrichosporon spp. (Trichosporonales, Basidiomycota) reveal imbalanced evolution between nucleotide sequences and chromosome synteny.</title>
        <authorList>
            <person name="Kobayashi Y."/>
            <person name="Kayamori A."/>
            <person name="Aoki K."/>
            <person name="Shiwa Y."/>
            <person name="Matsutani M."/>
            <person name="Fujita N."/>
            <person name="Sugita T."/>
            <person name="Iwasaki W."/>
            <person name="Tanaka N."/>
            <person name="Takashima M."/>
        </authorList>
    </citation>
    <scope>NUCLEOTIDE SEQUENCE</scope>
    <source>
        <strain evidence="8">HIS016</strain>
    </source>
</reference>
<evidence type="ECO:0000256" key="2">
    <source>
        <dbReference type="ARBA" id="ARBA00022723"/>
    </source>
</evidence>
<dbReference type="PROSITE" id="PS50048">
    <property type="entry name" value="ZN2_CY6_FUNGAL_2"/>
    <property type="match status" value="1"/>
</dbReference>
<feature type="region of interest" description="Disordered" evidence="6">
    <location>
        <begin position="714"/>
        <end position="746"/>
    </location>
</feature>
<dbReference type="CDD" id="cd12148">
    <property type="entry name" value="fungal_TF_MHR"/>
    <property type="match status" value="1"/>
</dbReference>
<dbReference type="SUPFAM" id="SSF57701">
    <property type="entry name" value="Zn2/Cys6 DNA-binding domain"/>
    <property type="match status" value="1"/>
</dbReference>
<feature type="region of interest" description="Disordered" evidence="6">
    <location>
        <begin position="71"/>
        <end position="123"/>
    </location>
</feature>
<feature type="compositionally biased region" description="Polar residues" evidence="6">
    <location>
        <begin position="715"/>
        <end position="728"/>
    </location>
</feature>
<evidence type="ECO:0000256" key="4">
    <source>
        <dbReference type="ARBA" id="ARBA00023163"/>
    </source>
</evidence>
<feature type="compositionally biased region" description="Basic and acidic residues" evidence="6">
    <location>
        <begin position="105"/>
        <end position="123"/>
    </location>
</feature>
<dbReference type="InterPro" id="IPR036864">
    <property type="entry name" value="Zn2-C6_fun-type_DNA-bd_sf"/>
</dbReference>
<keyword evidence="3" id="KW-0805">Transcription regulation</keyword>
<dbReference type="PANTHER" id="PTHR47338:SF29">
    <property type="entry name" value="ZN(2)-C6 FUNGAL-TYPE DOMAIN-CONTAINING PROTEIN"/>
    <property type="match status" value="1"/>
</dbReference>
<dbReference type="Pfam" id="PF00172">
    <property type="entry name" value="Zn_clus"/>
    <property type="match status" value="1"/>
</dbReference>
<keyword evidence="4" id="KW-0804">Transcription</keyword>
<dbReference type="InterPro" id="IPR001138">
    <property type="entry name" value="Zn2Cys6_DnaBD"/>
</dbReference>
<evidence type="ECO:0000256" key="5">
    <source>
        <dbReference type="ARBA" id="ARBA00023242"/>
    </source>
</evidence>